<dbReference type="NCBIfam" id="TIGR01509">
    <property type="entry name" value="HAD-SF-IA-v3"/>
    <property type="match status" value="1"/>
</dbReference>
<dbReference type="Pfam" id="PF00702">
    <property type="entry name" value="Hydrolase"/>
    <property type="match status" value="1"/>
</dbReference>
<dbReference type="Proteomes" id="UP000306378">
    <property type="component" value="Unassembled WGS sequence"/>
</dbReference>
<dbReference type="AlphaFoldDB" id="A0A5R8NBZ8"/>
<organism evidence="1 2">
    <name type="scientific">Nocardia cyriacigeorgica</name>
    <dbReference type="NCBI Taxonomy" id="135487"/>
    <lineage>
        <taxon>Bacteria</taxon>
        <taxon>Bacillati</taxon>
        <taxon>Actinomycetota</taxon>
        <taxon>Actinomycetes</taxon>
        <taxon>Mycobacteriales</taxon>
        <taxon>Nocardiaceae</taxon>
        <taxon>Nocardia</taxon>
    </lineage>
</organism>
<dbReference type="Gene3D" id="3.40.50.1000">
    <property type="entry name" value="HAD superfamily/HAD-like"/>
    <property type="match status" value="1"/>
</dbReference>
<gene>
    <name evidence="1" type="ORF">FEK34_26975</name>
</gene>
<dbReference type="InterPro" id="IPR023214">
    <property type="entry name" value="HAD_sf"/>
</dbReference>
<dbReference type="SUPFAM" id="SSF56784">
    <property type="entry name" value="HAD-like"/>
    <property type="match status" value="1"/>
</dbReference>
<dbReference type="CDD" id="cd02603">
    <property type="entry name" value="HAD_sEH-N_like"/>
    <property type="match status" value="1"/>
</dbReference>
<protein>
    <submittedName>
        <fullName evidence="1">HAD family phosphatase</fullName>
    </submittedName>
</protein>
<dbReference type="InterPro" id="IPR006439">
    <property type="entry name" value="HAD-SF_hydro_IA"/>
</dbReference>
<comment type="caution">
    <text evidence="1">The sequence shown here is derived from an EMBL/GenBank/DDBJ whole genome shotgun (WGS) entry which is preliminary data.</text>
</comment>
<dbReference type="PANTHER" id="PTHR43611:SF3">
    <property type="entry name" value="FLAVIN MONONUCLEOTIDE HYDROLASE 1, CHLOROPLATIC"/>
    <property type="match status" value="1"/>
</dbReference>
<dbReference type="InterPro" id="IPR036412">
    <property type="entry name" value="HAD-like_sf"/>
</dbReference>
<name>A0A5R8NBZ8_9NOCA</name>
<dbReference type="PRINTS" id="PR00413">
    <property type="entry name" value="HADHALOGNASE"/>
</dbReference>
<dbReference type="RefSeq" id="WP_138452343.1">
    <property type="nucleotide sequence ID" value="NZ_VBUT01000013.1"/>
</dbReference>
<evidence type="ECO:0000313" key="2">
    <source>
        <dbReference type="Proteomes" id="UP000306378"/>
    </source>
</evidence>
<dbReference type="SFLD" id="SFLDS00003">
    <property type="entry name" value="Haloacid_Dehalogenase"/>
    <property type="match status" value="1"/>
</dbReference>
<evidence type="ECO:0000313" key="1">
    <source>
        <dbReference type="EMBL" id="TLF73188.1"/>
    </source>
</evidence>
<proteinExistence type="predicted"/>
<dbReference type="SFLD" id="SFLDG01129">
    <property type="entry name" value="C1.5:_HAD__Beta-PGM__Phosphata"/>
    <property type="match status" value="1"/>
</dbReference>
<accession>A0A5R8NBZ8</accession>
<dbReference type="EMBL" id="VBUT01000013">
    <property type="protein sequence ID" value="TLF73188.1"/>
    <property type="molecule type" value="Genomic_DNA"/>
</dbReference>
<reference evidence="1 2" key="1">
    <citation type="submission" date="2019-05" db="EMBL/GenBank/DDBJ databases">
        <title>Genomes sequences of two Nocardia cyriacigeorgica environmental isolates, type strains Nocardia asteroides ATCC 19247 and Nocardia cyriacigeorgica DSM 44484.</title>
        <authorList>
            <person name="Vautrin F."/>
            <person name="Bergeron E."/>
            <person name="Dubost A."/>
            <person name="Abrouk D."/>
            <person name="Rodriguez Nava V."/>
            <person name="Pujic P."/>
        </authorList>
    </citation>
    <scope>NUCLEOTIDE SEQUENCE [LARGE SCALE GENOMIC DNA]</scope>
    <source>
        <strain evidence="1 2">EML 446</strain>
    </source>
</reference>
<sequence length="240" mass="25968">MPTAHQHPPKPRRRKAILVDFGGVLTTSVLSGFRAFGARVGVDPDLPVRLIVGDPVVRASFAAFEAGACSDQQFERVLAGALIRHGGRVEPDGLLRQIRAELAPDHEMIDLVAGLRAAGHPVALVSNSLGRGCFDGYDLANLVDVTVVSTEVGLRKPTRAIFELACRELGADPADALLIDDLQHNIDGAKRAGLDGILHGNASRTAEELATRYGVFPLLPPSPPTVNWCWRRPRTRPWMR</sequence>
<dbReference type="PANTHER" id="PTHR43611">
    <property type="entry name" value="ALPHA-D-GLUCOSE 1-PHOSPHATE PHOSPHATASE"/>
    <property type="match status" value="1"/>
</dbReference>